<dbReference type="InterPro" id="IPR002893">
    <property type="entry name" value="Znf_MYND"/>
</dbReference>
<evidence type="ECO:0000256" key="2">
    <source>
        <dbReference type="ARBA" id="ARBA00022771"/>
    </source>
</evidence>
<sequence length="765" mass="86215">MPPTYAADAIQALSSLPDSLADEVEVADMHRSLEVTVTSNSASDTYILFQELPFAISPSNAPPIAIASDILPQSPTISLQAHATRNETASETNHAQLFIGDSERTERTTSSENEMESDPAQVFVEGSMENNIVSNTIVANVTLNDENDELAVQLMDVLVDVATRWIVGNPAEAVRFSLESDSSIYLAVHTVSFHIHHIDEHHLPNIIRIFASSINFLCNNVPIDGRGQLRLANLATIVAALSSLDTTFWVSNPDVRDVMIDTFPRLHAWMDILADLVTFFRPPVQTPPQRLQALYLIRNGLWVLRSVGIAGTHFAGNITVWNSIYAMWFRSRDLSVEEEGWVAFNFNTARDVFAMNHGANAGLGFLQNLLAVVQEHRFKVDEVLLVSLSRIHRAMEPGTEPQSIVFVHQHLLVVLALIDDNGEFGESEDSPFHHAFFVHGGLKFVLEIMTSFIDAIRWTVVDACVKIVAAFLRRTRSHTVFRAALQSKLIESLMRISCNSREISTEGRECVVFLVSTFLPEIMLSQSVLALSGDMVKPDAELWGINKCVYKEEWNHLMRIRRHFFYAYLNADFGEQRRCGNPACISEHSLERPIQLCSACCFKGYCSTSCQKEAWRKYGHKRYCAVIQRIMLNLQMDASDVYHLFRHAQKLVQSHIDKKRIGSRNKASFRISYALQFKPPSTGTNAVTRSRRSMFLVVEEFQRKAAEDEELLSAQDCFGGANDFCAEVQLVFTRYFVQHSVTFLCGFRIGTERLFDLDMDEKNST</sequence>
<keyword evidence="3" id="KW-0862">Zinc</keyword>
<dbReference type="Gene3D" id="1.10.220.160">
    <property type="match status" value="1"/>
</dbReference>
<dbReference type="AlphaFoldDB" id="A0A0H2QZE9"/>
<dbReference type="Proteomes" id="UP000053477">
    <property type="component" value="Unassembled WGS sequence"/>
</dbReference>
<dbReference type="GO" id="GO:0008270">
    <property type="term" value="F:zinc ion binding"/>
    <property type="evidence" value="ECO:0007669"/>
    <property type="project" value="UniProtKB-KW"/>
</dbReference>
<dbReference type="SUPFAM" id="SSF144232">
    <property type="entry name" value="HIT/MYND zinc finger-like"/>
    <property type="match status" value="1"/>
</dbReference>
<evidence type="ECO:0000256" key="4">
    <source>
        <dbReference type="PROSITE-ProRule" id="PRU00134"/>
    </source>
</evidence>
<protein>
    <recommendedName>
        <fullName evidence="5">MYND-type domain-containing protein</fullName>
    </recommendedName>
</protein>
<dbReference type="OrthoDB" id="432970at2759"/>
<evidence type="ECO:0000259" key="5">
    <source>
        <dbReference type="PROSITE" id="PS50865"/>
    </source>
</evidence>
<name>A0A0H2QZE9_9AGAM</name>
<evidence type="ECO:0000256" key="1">
    <source>
        <dbReference type="ARBA" id="ARBA00022723"/>
    </source>
</evidence>
<dbReference type="PROSITE" id="PS01360">
    <property type="entry name" value="ZF_MYND_1"/>
    <property type="match status" value="1"/>
</dbReference>
<dbReference type="Gene3D" id="6.10.140.2220">
    <property type="match status" value="1"/>
</dbReference>
<evidence type="ECO:0000256" key="3">
    <source>
        <dbReference type="ARBA" id="ARBA00022833"/>
    </source>
</evidence>
<proteinExistence type="predicted"/>
<dbReference type="PROSITE" id="PS50865">
    <property type="entry name" value="ZF_MYND_2"/>
    <property type="match status" value="1"/>
</dbReference>
<accession>A0A0H2QZE9</accession>
<reference evidence="6 7" key="1">
    <citation type="submission" date="2015-04" db="EMBL/GenBank/DDBJ databases">
        <title>Complete genome sequence of Schizopora paradoxa KUC8140, a cosmopolitan wood degrader in East Asia.</title>
        <authorList>
            <consortium name="DOE Joint Genome Institute"/>
            <person name="Min B."/>
            <person name="Park H."/>
            <person name="Jang Y."/>
            <person name="Kim J.-J."/>
            <person name="Kim K.H."/>
            <person name="Pangilinan J."/>
            <person name="Lipzen A."/>
            <person name="Riley R."/>
            <person name="Grigoriev I.V."/>
            <person name="Spatafora J.W."/>
            <person name="Choi I.-G."/>
        </authorList>
    </citation>
    <scope>NUCLEOTIDE SEQUENCE [LARGE SCALE GENOMIC DNA]</scope>
    <source>
        <strain evidence="6 7">KUC8140</strain>
    </source>
</reference>
<evidence type="ECO:0000313" key="7">
    <source>
        <dbReference type="Proteomes" id="UP000053477"/>
    </source>
</evidence>
<dbReference type="STRING" id="27342.A0A0H2QZE9"/>
<feature type="domain" description="MYND-type" evidence="5">
    <location>
        <begin position="576"/>
        <end position="624"/>
    </location>
</feature>
<keyword evidence="7" id="KW-1185">Reference proteome</keyword>
<organism evidence="6 7">
    <name type="scientific">Schizopora paradoxa</name>
    <dbReference type="NCBI Taxonomy" id="27342"/>
    <lineage>
        <taxon>Eukaryota</taxon>
        <taxon>Fungi</taxon>
        <taxon>Dikarya</taxon>
        <taxon>Basidiomycota</taxon>
        <taxon>Agaricomycotina</taxon>
        <taxon>Agaricomycetes</taxon>
        <taxon>Hymenochaetales</taxon>
        <taxon>Schizoporaceae</taxon>
        <taxon>Schizopora</taxon>
    </lineage>
</organism>
<keyword evidence="2 4" id="KW-0863">Zinc-finger</keyword>
<keyword evidence="1" id="KW-0479">Metal-binding</keyword>
<dbReference type="EMBL" id="KQ086438">
    <property type="protein sequence ID" value="KLO04774.1"/>
    <property type="molecule type" value="Genomic_DNA"/>
</dbReference>
<dbReference type="InParanoid" id="A0A0H2QZE9"/>
<evidence type="ECO:0000313" key="6">
    <source>
        <dbReference type="EMBL" id="KLO04774.1"/>
    </source>
</evidence>
<gene>
    <name evidence="6" type="ORF">SCHPADRAFT_933913</name>
</gene>